<keyword evidence="7" id="KW-1015">Disulfide bond</keyword>
<dbReference type="Proteomes" id="UP001178461">
    <property type="component" value="Chromosome 1"/>
</dbReference>
<sequence length="532" mass="57286">MKGCVLLTVVWFIFCIEAGAANTRASTETPSASMPTEASSVSMPTEASSVSMPTEASSVSMPTEASSVSMPTEASSVSMPTEAPSVSMPTEASSVSMPTEASSVSMPREASSVSMPTEASSVSMPTEASSVSMPTEISSVSMLTNSADAPTSATATAGIVTTPGPPTCADQPCEYAAVCIDLFQSFSCQCPYGFYYMNTSGCQQGKVFPGEFILMQPYDQAMENIHSEVYAALYHNVTNIFSEIFKDEKSYQETIIISIKRSTQASKRLSKAEAASNVNITLINLFDINTKVTPQVWMEKVNSSSAIKFDRNLSQCAVYGCDGKTTICSDTNSDSHPTCECRPSLAKMNPEDKACLLCKSTECSPEKNQHCIMTEENVPECRCQSGFQKEGDKCQECAFGYSGEDCKEVYLAALVGVSVACGVVIIVLIGVLIYKVIRRNKDPSLERRSLLQNDYSTTRETPGNGSYSNPAVKQRMFPRVQAGNPAEATSTTTANQGGNFREAGAANKACVPERDYDDDNNPWLEMSSRDRF</sequence>
<comment type="caution">
    <text evidence="9">Lacks conserved residue(s) required for the propagation of feature annotation.</text>
</comment>
<dbReference type="AlphaFoldDB" id="A0AA35NV38"/>
<dbReference type="InterPro" id="IPR000152">
    <property type="entry name" value="EGF-type_Asp/Asn_hydroxyl_site"/>
</dbReference>
<evidence type="ECO:0000256" key="1">
    <source>
        <dbReference type="ARBA" id="ARBA00004236"/>
    </source>
</evidence>
<evidence type="ECO:0000256" key="9">
    <source>
        <dbReference type="PROSITE-ProRule" id="PRU00076"/>
    </source>
</evidence>
<dbReference type="PANTHER" id="PTHR24037:SF10">
    <property type="entry name" value="MUCIN-13"/>
    <property type="match status" value="1"/>
</dbReference>
<dbReference type="PANTHER" id="PTHR24037">
    <property type="entry name" value="HEART DEVELOPMENT PROTEIN WITH EGF-LIKE DOMAINS 1"/>
    <property type="match status" value="1"/>
</dbReference>
<keyword evidence="11" id="KW-1133">Transmembrane helix</keyword>
<dbReference type="SUPFAM" id="SSF57196">
    <property type="entry name" value="EGF/Laminin"/>
    <property type="match status" value="1"/>
</dbReference>
<evidence type="ECO:0000256" key="6">
    <source>
        <dbReference type="ARBA" id="ARBA00023136"/>
    </source>
</evidence>
<keyword evidence="2" id="KW-1003">Cell membrane</keyword>
<dbReference type="PROSITE" id="PS50026">
    <property type="entry name" value="EGF_3"/>
    <property type="match status" value="1"/>
</dbReference>
<evidence type="ECO:0000256" key="4">
    <source>
        <dbReference type="ARBA" id="ARBA00022729"/>
    </source>
</evidence>
<feature type="compositionally biased region" description="Polar residues" evidence="10">
    <location>
        <begin position="87"/>
        <end position="132"/>
    </location>
</feature>
<keyword evidence="5" id="KW-0677">Repeat</keyword>
<feature type="region of interest" description="Disordered" evidence="10">
    <location>
        <begin position="510"/>
        <end position="532"/>
    </location>
</feature>
<feature type="region of interest" description="Disordered" evidence="10">
    <location>
        <begin position="450"/>
        <end position="471"/>
    </location>
</feature>
<accession>A0AA35NV38</accession>
<organism evidence="14 15">
    <name type="scientific">Podarcis lilfordi</name>
    <name type="common">Lilford's wall lizard</name>
    <dbReference type="NCBI Taxonomy" id="74358"/>
    <lineage>
        <taxon>Eukaryota</taxon>
        <taxon>Metazoa</taxon>
        <taxon>Chordata</taxon>
        <taxon>Craniata</taxon>
        <taxon>Vertebrata</taxon>
        <taxon>Euteleostomi</taxon>
        <taxon>Lepidosauria</taxon>
        <taxon>Squamata</taxon>
        <taxon>Bifurcata</taxon>
        <taxon>Unidentata</taxon>
        <taxon>Episquamata</taxon>
        <taxon>Laterata</taxon>
        <taxon>Lacertibaenia</taxon>
        <taxon>Lacertidae</taxon>
        <taxon>Podarcis</taxon>
    </lineage>
</organism>
<feature type="domain" description="EGF-like" evidence="13">
    <location>
        <begin position="164"/>
        <end position="203"/>
    </location>
</feature>
<dbReference type="CDD" id="cd00053">
    <property type="entry name" value="EGF"/>
    <property type="match status" value="1"/>
</dbReference>
<evidence type="ECO:0000256" key="3">
    <source>
        <dbReference type="ARBA" id="ARBA00022536"/>
    </source>
</evidence>
<dbReference type="SMART" id="SM00181">
    <property type="entry name" value="EGF"/>
    <property type="match status" value="2"/>
</dbReference>
<keyword evidence="8" id="KW-0325">Glycoprotein</keyword>
<proteinExistence type="predicted"/>
<dbReference type="GO" id="GO:0005886">
    <property type="term" value="C:plasma membrane"/>
    <property type="evidence" value="ECO:0007669"/>
    <property type="project" value="UniProtKB-SubCell"/>
</dbReference>
<evidence type="ECO:0000256" key="10">
    <source>
        <dbReference type="SAM" id="MobiDB-lite"/>
    </source>
</evidence>
<feature type="compositionally biased region" description="Polar residues" evidence="10">
    <location>
        <begin position="487"/>
        <end position="498"/>
    </location>
</feature>
<feature type="signal peptide" evidence="12">
    <location>
        <begin position="1"/>
        <end position="21"/>
    </location>
</feature>
<keyword evidence="4 12" id="KW-0732">Signal</keyword>
<evidence type="ECO:0000256" key="12">
    <source>
        <dbReference type="SAM" id="SignalP"/>
    </source>
</evidence>
<protein>
    <submittedName>
        <fullName evidence="14">Mucinmucin-13</fullName>
    </submittedName>
</protein>
<evidence type="ECO:0000313" key="14">
    <source>
        <dbReference type="EMBL" id="CAI5762640.1"/>
    </source>
</evidence>
<reference evidence="14" key="1">
    <citation type="submission" date="2022-12" db="EMBL/GenBank/DDBJ databases">
        <authorList>
            <person name="Alioto T."/>
            <person name="Alioto T."/>
            <person name="Gomez Garrido J."/>
        </authorList>
    </citation>
    <scope>NUCLEOTIDE SEQUENCE</scope>
</reference>
<feature type="region of interest" description="Disordered" evidence="10">
    <location>
        <begin position="23"/>
        <end position="132"/>
    </location>
</feature>
<evidence type="ECO:0000256" key="8">
    <source>
        <dbReference type="ARBA" id="ARBA00023180"/>
    </source>
</evidence>
<feature type="region of interest" description="Disordered" evidence="10">
    <location>
        <begin position="482"/>
        <end position="501"/>
    </location>
</feature>
<keyword evidence="11" id="KW-0812">Transmembrane</keyword>
<keyword evidence="6 11" id="KW-0472">Membrane</keyword>
<evidence type="ECO:0000313" key="15">
    <source>
        <dbReference type="Proteomes" id="UP001178461"/>
    </source>
</evidence>
<keyword evidence="15" id="KW-1185">Reference proteome</keyword>
<evidence type="ECO:0000256" key="11">
    <source>
        <dbReference type="SAM" id="Phobius"/>
    </source>
</evidence>
<evidence type="ECO:0000256" key="7">
    <source>
        <dbReference type="ARBA" id="ARBA00023157"/>
    </source>
</evidence>
<feature type="chain" id="PRO_5041404989" evidence="12">
    <location>
        <begin position="22"/>
        <end position="532"/>
    </location>
</feature>
<name>A0AA35NV38_9SAUR</name>
<dbReference type="EMBL" id="OX395126">
    <property type="protein sequence ID" value="CAI5762640.1"/>
    <property type="molecule type" value="Genomic_DNA"/>
</dbReference>
<evidence type="ECO:0000256" key="2">
    <source>
        <dbReference type="ARBA" id="ARBA00022475"/>
    </source>
</evidence>
<keyword evidence="3 9" id="KW-0245">EGF-like domain</keyword>
<comment type="subcellular location">
    <subcellularLocation>
        <location evidence="1">Cell membrane</location>
    </subcellularLocation>
</comment>
<dbReference type="InterPro" id="IPR000742">
    <property type="entry name" value="EGF"/>
</dbReference>
<evidence type="ECO:0000256" key="5">
    <source>
        <dbReference type="ARBA" id="ARBA00022737"/>
    </source>
</evidence>
<feature type="compositionally biased region" description="Polar residues" evidence="10">
    <location>
        <begin position="23"/>
        <end position="79"/>
    </location>
</feature>
<evidence type="ECO:0000259" key="13">
    <source>
        <dbReference type="PROSITE" id="PS50026"/>
    </source>
</evidence>
<feature type="transmembrane region" description="Helical" evidence="11">
    <location>
        <begin position="409"/>
        <end position="434"/>
    </location>
</feature>
<gene>
    <name evidence="14" type="ORF">PODLI_1B006704</name>
</gene>
<dbReference type="PROSITE" id="PS00010">
    <property type="entry name" value="ASX_HYDROXYL"/>
    <property type="match status" value="1"/>
</dbReference>
<dbReference type="Gene3D" id="2.10.25.10">
    <property type="entry name" value="Laminin"/>
    <property type="match status" value="1"/>
</dbReference>
<dbReference type="PROSITE" id="PS01186">
    <property type="entry name" value="EGF_2"/>
    <property type="match status" value="1"/>
</dbReference>